<dbReference type="Proteomes" id="UP000006671">
    <property type="component" value="Unassembled WGS sequence"/>
</dbReference>
<dbReference type="RefSeq" id="XP_002676038.1">
    <property type="nucleotide sequence ID" value="XM_002675992.1"/>
</dbReference>
<organism evidence="4">
    <name type="scientific">Naegleria gruberi</name>
    <name type="common">Amoeba</name>
    <dbReference type="NCBI Taxonomy" id="5762"/>
    <lineage>
        <taxon>Eukaryota</taxon>
        <taxon>Discoba</taxon>
        <taxon>Heterolobosea</taxon>
        <taxon>Tetramitia</taxon>
        <taxon>Eutetramitia</taxon>
        <taxon>Vahlkampfiidae</taxon>
        <taxon>Naegleria</taxon>
    </lineage>
</organism>
<feature type="chain" id="PRO_5003037621" evidence="2">
    <location>
        <begin position="26"/>
        <end position="406"/>
    </location>
</feature>
<feature type="region of interest" description="Disordered" evidence="1">
    <location>
        <begin position="335"/>
        <end position="382"/>
    </location>
</feature>
<reference evidence="3 4" key="1">
    <citation type="journal article" date="2010" name="Cell">
        <title>The genome of Naegleria gruberi illuminates early eukaryotic versatility.</title>
        <authorList>
            <person name="Fritz-Laylin L.K."/>
            <person name="Prochnik S.E."/>
            <person name="Ginger M.L."/>
            <person name="Dacks J.B."/>
            <person name="Carpenter M.L."/>
            <person name="Field M.C."/>
            <person name="Kuo A."/>
            <person name="Paredez A."/>
            <person name="Chapman J."/>
            <person name="Pham J."/>
            <person name="Shu S."/>
            <person name="Neupane R."/>
            <person name="Cipriano M."/>
            <person name="Mancuso J."/>
            <person name="Tu H."/>
            <person name="Salamov A."/>
            <person name="Lindquist E."/>
            <person name="Shapiro H."/>
            <person name="Lucas S."/>
            <person name="Grigoriev I.V."/>
            <person name="Cande W.Z."/>
            <person name="Fulton C."/>
            <person name="Rokhsar D.S."/>
            <person name="Dawson S.C."/>
        </authorList>
    </citation>
    <scope>NUCLEOTIDE SEQUENCE [LARGE SCALE GENOMIC DNA]</scope>
    <source>
        <strain evidence="3 4">NEG-M</strain>
    </source>
</reference>
<protein>
    <submittedName>
        <fullName evidence="3">Predicted protein</fullName>
    </submittedName>
</protein>
<gene>
    <name evidence="3" type="ORF">NAEGRDRAFT_68724</name>
</gene>
<dbReference type="EMBL" id="GG738874">
    <property type="protein sequence ID" value="EFC43294.1"/>
    <property type="molecule type" value="Genomic_DNA"/>
</dbReference>
<evidence type="ECO:0000313" key="3">
    <source>
        <dbReference type="EMBL" id="EFC43294.1"/>
    </source>
</evidence>
<evidence type="ECO:0000256" key="2">
    <source>
        <dbReference type="SAM" id="SignalP"/>
    </source>
</evidence>
<name>D2VIL9_NAEGR</name>
<keyword evidence="4" id="KW-1185">Reference proteome</keyword>
<feature type="compositionally biased region" description="Polar residues" evidence="1">
    <location>
        <begin position="341"/>
        <end position="357"/>
    </location>
</feature>
<evidence type="ECO:0000256" key="1">
    <source>
        <dbReference type="SAM" id="MobiDB-lite"/>
    </source>
</evidence>
<dbReference type="AlphaFoldDB" id="D2VIL9"/>
<keyword evidence="2" id="KW-0732">Signal</keyword>
<sequence>MIKQQALFFLSVIILVLTFMQTTNCEIFSVPFNVTVGYPFKWRTESFTDIGYTFLTEKTSGVAVYTDLSDSTDFNSYSIPSNLKGYDLFGVFQIDMQKVITPQGGGASFSFTHFFSFGILNVNPKELCLVGVDKDTKKFLPIDFTTDSTQFTQTITLPIETKVYTMAILGLEREIPASFGVSTLVNYRASLKYEIHKDLNQYLSAFINRPLTYPSHEYIAQLVDNQIALPSNQLIEIASFSFNPMFAQSYQGRMVINDFMFSFDLSKGFVDRNGKQVEIDFESLQCLYIVDEKQGFVQRPRSDVFPTWQKLACSPGIGQNDFYPKYMTIVANRKSAPTPVPSKSSIPQPLVSKSSSEPIHPSFSKGVSGSTNPQNSFHPRNNNQAKTVVNTVLVALMIILSSLLVV</sequence>
<feature type="compositionally biased region" description="Polar residues" evidence="1">
    <location>
        <begin position="365"/>
        <end position="382"/>
    </location>
</feature>
<dbReference type="OrthoDB" id="10425545at2759"/>
<dbReference type="KEGG" id="ngr:NAEGRDRAFT_68724"/>
<dbReference type="VEuPathDB" id="AmoebaDB:NAEGRDRAFT_68724"/>
<dbReference type="InParanoid" id="D2VIL9"/>
<feature type="signal peptide" evidence="2">
    <location>
        <begin position="1"/>
        <end position="25"/>
    </location>
</feature>
<evidence type="ECO:0000313" key="4">
    <source>
        <dbReference type="Proteomes" id="UP000006671"/>
    </source>
</evidence>
<proteinExistence type="predicted"/>
<dbReference type="GeneID" id="8861969"/>
<accession>D2VIL9</accession>